<keyword evidence="14" id="KW-1185">Reference proteome</keyword>
<evidence type="ECO:0000256" key="10">
    <source>
        <dbReference type="ARBA" id="ARBA00023186"/>
    </source>
</evidence>
<evidence type="ECO:0000256" key="3">
    <source>
        <dbReference type="ARBA" id="ARBA00011245"/>
    </source>
</evidence>
<comment type="subunit">
    <text evidence="3">Monomer.</text>
</comment>
<dbReference type="AlphaFoldDB" id="A0A6M4H3I3"/>
<keyword evidence="8" id="KW-0472">Membrane</keyword>
<evidence type="ECO:0000256" key="1">
    <source>
        <dbReference type="ARBA" id="ARBA00004459"/>
    </source>
</evidence>
<name>A0A6M4H3I3_9PROT</name>
<evidence type="ECO:0000256" key="9">
    <source>
        <dbReference type="ARBA" id="ARBA00023139"/>
    </source>
</evidence>
<comment type="subcellular location">
    <subcellularLocation>
        <location evidence="1">Cell outer membrane</location>
        <topology evidence="1">Lipid-anchor</topology>
    </subcellularLocation>
</comment>
<keyword evidence="6" id="KW-0732">Signal</keyword>
<evidence type="ECO:0000256" key="6">
    <source>
        <dbReference type="ARBA" id="ARBA00022729"/>
    </source>
</evidence>
<reference evidence="13 14" key="1">
    <citation type="submission" date="2020-04" db="EMBL/GenBank/DDBJ databases">
        <title>Usitatibacter rugosus gen. nov., sp. nov. and Usitatibacter palustris sp. nov., novel members of Usitatibacteraceae fam. nov. within the order Nitrosomonadales isolated from soil.</title>
        <authorList>
            <person name="Huber K.J."/>
            <person name="Neumann-Schaal M."/>
            <person name="Geppert A."/>
            <person name="Luckner M."/>
            <person name="Wanner G."/>
            <person name="Overmann J."/>
        </authorList>
    </citation>
    <scope>NUCLEOTIDE SEQUENCE [LARGE SCALE GENOMIC DNA]</scope>
    <source>
        <strain evidence="13 14">Swamp67</strain>
    </source>
</reference>
<gene>
    <name evidence="13" type="primary">lolB</name>
    <name evidence="13" type="ORF">DSM104440_00422</name>
</gene>
<sequence length="136" mass="14861">MAGRISVRQGQSGEIARLRWTHRGTSDIWVVSSPVGNEVARIDSNTQGARLTRADAIPMEAESFAALTENLLGARLEPADMARWLHGEPASRDAAGWQVSIDESQPAGRVQLARRITATRGDVVVKLVVDDYRVLE</sequence>
<keyword evidence="7" id="KW-0653">Protein transport</keyword>
<evidence type="ECO:0000256" key="11">
    <source>
        <dbReference type="ARBA" id="ARBA00023237"/>
    </source>
</evidence>
<keyword evidence="5" id="KW-0813">Transport</keyword>
<dbReference type="Proteomes" id="UP000503096">
    <property type="component" value="Chromosome"/>
</dbReference>
<protein>
    <recommendedName>
        <fullName evidence="4">Outer-membrane lipoprotein LolB</fullName>
    </recommendedName>
</protein>
<dbReference type="InterPro" id="IPR029046">
    <property type="entry name" value="LolA/LolB/LppX"/>
</dbReference>
<organism evidence="13 14">
    <name type="scientific">Usitatibacter palustris</name>
    <dbReference type="NCBI Taxonomy" id="2732487"/>
    <lineage>
        <taxon>Bacteria</taxon>
        <taxon>Pseudomonadati</taxon>
        <taxon>Pseudomonadota</taxon>
        <taxon>Betaproteobacteria</taxon>
        <taxon>Nitrosomonadales</taxon>
        <taxon>Usitatibacteraceae</taxon>
        <taxon>Usitatibacter</taxon>
    </lineage>
</organism>
<evidence type="ECO:0000256" key="4">
    <source>
        <dbReference type="ARBA" id="ARBA00016202"/>
    </source>
</evidence>
<dbReference type="Gene3D" id="2.50.20.10">
    <property type="entry name" value="Lipoprotein localisation LolA/LolB/LppX"/>
    <property type="match status" value="1"/>
</dbReference>
<dbReference type="Pfam" id="PF03550">
    <property type="entry name" value="LolB"/>
    <property type="match status" value="1"/>
</dbReference>
<dbReference type="RefSeq" id="WP_171160391.1">
    <property type="nucleotide sequence ID" value="NZ_CP053073.1"/>
</dbReference>
<evidence type="ECO:0000256" key="8">
    <source>
        <dbReference type="ARBA" id="ARBA00023136"/>
    </source>
</evidence>
<keyword evidence="10" id="KW-0143">Chaperone</keyword>
<accession>A0A6M4H3I3</accession>
<dbReference type="SUPFAM" id="SSF89392">
    <property type="entry name" value="Prokaryotic lipoproteins and lipoprotein localization factors"/>
    <property type="match status" value="1"/>
</dbReference>
<comment type="similarity">
    <text evidence="2">Belongs to the LolB family.</text>
</comment>
<evidence type="ECO:0000313" key="13">
    <source>
        <dbReference type="EMBL" id="QJR13638.1"/>
    </source>
</evidence>
<proteinExistence type="inferred from homology"/>
<evidence type="ECO:0000313" key="14">
    <source>
        <dbReference type="Proteomes" id="UP000503096"/>
    </source>
</evidence>
<keyword evidence="11" id="KW-0998">Cell outer membrane</keyword>
<keyword evidence="12 13" id="KW-0449">Lipoprotein</keyword>
<dbReference type="GO" id="GO:0015031">
    <property type="term" value="P:protein transport"/>
    <property type="evidence" value="ECO:0007669"/>
    <property type="project" value="UniProtKB-KW"/>
</dbReference>
<dbReference type="CDD" id="cd16326">
    <property type="entry name" value="LolB"/>
    <property type="match status" value="1"/>
</dbReference>
<evidence type="ECO:0000256" key="5">
    <source>
        <dbReference type="ARBA" id="ARBA00022448"/>
    </source>
</evidence>
<evidence type="ECO:0000256" key="2">
    <source>
        <dbReference type="ARBA" id="ARBA00009696"/>
    </source>
</evidence>
<evidence type="ECO:0000256" key="7">
    <source>
        <dbReference type="ARBA" id="ARBA00022927"/>
    </source>
</evidence>
<dbReference type="KEGG" id="upl:DSM104440_00422"/>
<keyword evidence="9" id="KW-0564">Palmitate</keyword>
<evidence type="ECO:0000256" key="12">
    <source>
        <dbReference type="ARBA" id="ARBA00023288"/>
    </source>
</evidence>
<dbReference type="InParanoid" id="A0A6M4H3I3"/>
<dbReference type="GO" id="GO:0009279">
    <property type="term" value="C:cell outer membrane"/>
    <property type="evidence" value="ECO:0007669"/>
    <property type="project" value="UniProtKB-SubCell"/>
</dbReference>
<dbReference type="EMBL" id="CP053073">
    <property type="protein sequence ID" value="QJR13638.1"/>
    <property type="molecule type" value="Genomic_DNA"/>
</dbReference>
<dbReference type="InterPro" id="IPR004565">
    <property type="entry name" value="OM_lipoprot_LolB"/>
</dbReference>